<dbReference type="EMBL" id="CP159872">
    <property type="protein sequence ID" value="XCM77992.1"/>
    <property type="molecule type" value="Genomic_DNA"/>
</dbReference>
<evidence type="ECO:0000313" key="2">
    <source>
        <dbReference type="EMBL" id="XCM77992.1"/>
    </source>
</evidence>
<evidence type="ECO:0008006" key="3">
    <source>
        <dbReference type="Google" id="ProtNLM"/>
    </source>
</evidence>
<protein>
    <recommendedName>
        <fullName evidence="3">Nucleic acid/nucleotide deaminase of polymorphic system toxin</fullName>
    </recommendedName>
</protein>
<name>A0AAU8JQ61_9ACTN</name>
<reference evidence="2" key="1">
    <citation type="submission" date="2024-06" db="EMBL/GenBank/DDBJ databases">
        <title>The genome sequences of Kitasatospora sp. strain HUAS MG31.</title>
        <authorList>
            <person name="Mo P."/>
        </authorList>
    </citation>
    <scope>NUCLEOTIDE SEQUENCE</scope>
    <source>
        <strain evidence="2">HUAS MG31</strain>
    </source>
</reference>
<feature type="region of interest" description="Disordered" evidence="1">
    <location>
        <begin position="22"/>
        <end position="63"/>
    </location>
</feature>
<accession>A0AAU8JQ61</accession>
<gene>
    <name evidence="2" type="ORF">ABWK59_03110</name>
</gene>
<dbReference type="KEGG" id="kcm:ABWK59_03110"/>
<dbReference type="AlphaFoldDB" id="A0AAU8JQ61"/>
<evidence type="ECO:0000256" key="1">
    <source>
        <dbReference type="SAM" id="MobiDB-lite"/>
    </source>
</evidence>
<feature type="compositionally biased region" description="Polar residues" evidence="1">
    <location>
        <begin position="36"/>
        <end position="50"/>
    </location>
</feature>
<proteinExistence type="predicted"/>
<dbReference type="RefSeq" id="WP_354637729.1">
    <property type="nucleotide sequence ID" value="NZ_CP159872.1"/>
</dbReference>
<sequence length="174" mass="18065">MAPAVLQLVAEHDRLFPEVAARCPGTATPRPDTASPVASPTASPTASPQVSDGPVAPVDPENAKYRENHAYRTTVEMNAAATCRGEAHAARVSAALAKSGDAASLTPEQVAAQLEALGYPKADTHVYRSGTEVDFDLFIPKAGPCLTGRLTSRPAVQPHGVYVEGGCTEPRGGH</sequence>
<organism evidence="2">
    <name type="scientific">Kitasatospora camelliae</name>
    <dbReference type="NCBI Taxonomy" id="3156397"/>
    <lineage>
        <taxon>Bacteria</taxon>
        <taxon>Bacillati</taxon>
        <taxon>Actinomycetota</taxon>
        <taxon>Actinomycetes</taxon>
        <taxon>Kitasatosporales</taxon>
        <taxon>Streptomycetaceae</taxon>
        <taxon>Kitasatospora</taxon>
    </lineage>
</organism>